<keyword evidence="5 7" id="KW-1133">Transmembrane helix</keyword>
<evidence type="ECO:0000259" key="8">
    <source>
        <dbReference type="PROSITE" id="PS50928"/>
    </source>
</evidence>
<proteinExistence type="inferred from homology"/>
<evidence type="ECO:0000256" key="2">
    <source>
        <dbReference type="ARBA" id="ARBA00022448"/>
    </source>
</evidence>
<accession>A0A8B2NUM1</accession>
<dbReference type="EMBL" id="QHHQ01000002">
    <property type="protein sequence ID" value="RAI02199.1"/>
    <property type="molecule type" value="Genomic_DNA"/>
</dbReference>
<dbReference type="PROSITE" id="PS50928">
    <property type="entry name" value="ABC_TM1"/>
    <property type="match status" value="1"/>
</dbReference>
<comment type="similarity">
    <text evidence="7">Belongs to the binding-protein-dependent transport system permease family.</text>
</comment>
<evidence type="ECO:0000313" key="9">
    <source>
        <dbReference type="EMBL" id="RAI02199.1"/>
    </source>
</evidence>
<keyword evidence="2 7" id="KW-0813">Transport</keyword>
<gene>
    <name evidence="9" type="ORF">DLJ53_12600</name>
</gene>
<dbReference type="Proteomes" id="UP000249590">
    <property type="component" value="Unassembled WGS sequence"/>
</dbReference>
<feature type="domain" description="ABC transmembrane type-1" evidence="8">
    <location>
        <begin position="70"/>
        <end position="258"/>
    </location>
</feature>
<dbReference type="OrthoDB" id="9792509at2"/>
<keyword evidence="10" id="KW-1185">Reference proteome</keyword>
<evidence type="ECO:0000313" key="10">
    <source>
        <dbReference type="Proteomes" id="UP000249590"/>
    </source>
</evidence>
<dbReference type="AlphaFoldDB" id="A0A8B2NUM1"/>
<feature type="transmembrane region" description="Helical" evidence="7">
    <location>
        <begin position="166"/>
        <end position="184"/>
    </location>
</feature>
<feature type="transmembrane region" description="Helical" evidence="7">
    <location>
        <begin position="236"/>
        <end position="257"/>
    </location>
</feature>
<evidence type="ECO:0000256" key="4">
    <source>
        <dbReference type="ARBA" id="ARBA00022692"/>
    </source>
</evidence>
<feature type="transmembrane region" description="Helical" evidence="7">
    <location>
        <begin position="82"/>
        <end position="102"/>
    </location>
</feature>
<name>A0A8B2NUM1_9HYPH</name>
<protein>
    <submittedName>
        <fullName evidence="9">ABC transporter permease</fullName>
    </submittedName>
</protein>
<evidence type="ECO:0000256" key="3">
    <source>
        <dbReference type="ARBA" id="ARBA00022475"/>
    </source>
</evidence>
<dbReference type="CDD" id="cd06261">
    <property type="entry name" value="TM_PBP2"/>
    <property type="match status" value="1"/>
</dbReference>
<dbReference type="GO" id="GO:0005886">
    <property type="term" value="C:plasma membrane"/>
    <property type="evidence" value="ECO:0007669"/>
    <property type="project" value="UniProtKB-SubCell"/>
</dbReference>
<feature type="transmembrane region" description="Helical" evidence="7">
    <location>
        <begin position="114"/>
        <end position="134"/>
    </location>
</feature>
<evidence type="ECO:0000256" key="5">
    <source>
        <dbReference type="ARBA" id="ARBA00022989"/>
    </source>
</evidence>
<dbReference type="Gene3D" id="1.10.3720.10">
    <property type="entry name" value="MetI-like"/>
    <property type="match status" value="1"/>
</dbReference>
<evidence type="ECO:0000256" key="7">
    <source>
        <dbReference type="RuleBase" id="RU363032"/>
    </source>
</evidence>
<evidence type="ECO:0000256" key="1">
    <source>
        <dbReference type="ARBA" id="ARBA00004651"/>
    </source>
</evidence>
<dbReference type="InterPro" id="IPR000515">
    <property type="entry name" value="MetI-like"/>
</dbReference>
<feature type="transmembrane region" description="Helical" evidence="7">
    <location>
        <begin position="140"/>
        <end position="159"/>
    </location>
</feature>
<comment type="subcellular location">
    <subcellularLocation>
        <location evidence="1 7">Cell membrane</location>
        <topology evidence="1 7">Multi-pass membrane protein</topology>
    </subcellularLocation>
</comment>
<dbReference type="SUPFAM" id="SSF161098">
    <property type="entry name" value="MetI-like"/>
    <property type="match status" value="1"/>
</dbReference>
<dbReference type="PANTHER" id="PTHR30151:SF20">
    <property type="entry name" value="ABC TRANSPORTER PERMEASE PROTEIN HI_0355-RELATED"/>
    <property type="match status" value="1"/>
</dbReference>
<dbReference type="PANTHER" id="PTHR30151">
    <property type="entry name" value="ALKANE SULFONATE ABC TRANSPORTER-RELATED, MEMBRANE SUBUNIT"/>
    <property type="match status" value="1"/>
</dbReference>
<dbReference type="Pfam" id="PF00528">
    <property type="entry name" value="BPD_transp_1"/>
    <property type="match status" value="1"/>
</dbReference>
<feature type="transmembrane region" description="Helical" evidence="7">
    <location>
        <begin position="204"/>
        <end position="224"/>
    </location>
</feature>
<reference evidence="9 10" key="1">
    <citation type="submission" date="2018-05" db="EMBL/GenBank/DDBJ databases">
        <title>Acuticoccus sediminis sp. nov., isolated from deep-sea sediment of Indian Ocean.</title>
        <authorList>
            <person name="Liu X."/>
            <person name="Lai Q."/>
            <person name="Du Y."/>
            <person name="Sun F."/>
            <person name="Zhang X."/>
            <person name="Wang S."/>
            <person name="Shao Z."/>
        </authorList>
    </citation>
    <scope>NUCLEOTIDE SEQUENCE [LARGE SCALE GENOMIC DNA]</scope>
    <source>
        <strain evidence="9 10">PTG4-2</strain>
    </source>
</reference>
<sequence>MTERARAPARRLALPSAILADPMPAVRALLGAALILAAWEGAARGFELPRYILPPPTDVATYILRNYARLVSSGTYTLIESLVGFGIGALIGIACAVTVTMAPATRGIVLPTVMAINSVPVIAWSPLVLLWFGIGMASKIVMVAVAVSFTVFLSTVAGLDRVDPRQVALMRSFGASTFGVFWRLRVPTALPLTMAGLRISTVRAIIVAVVTEMLGAHGGLGWTIYQSTLTMDFISVWAAIFAASVISLAFFGIVSAIERKVVFWT</sequence>
<dbReference type="GO" id="GO:0055085">
    <property type="term" value="P:transmembrane transport"/>
    <property type="evidence" value="ECO:0007669"/>
    <property type="project" value="InterPro"/>
</dbReference>
<keyword evidence="6 7" id="KW-0472">Membrane</keyword>
<comment type="caution">
    <text evidence="9">The sequence shown here is derived from an EMBL/GenBank/DDBJ whole genome shotgun (WGS) entry which is preliminary data.</text>
</comment>
<evidence type="ECO:0000256" key="6">
    <source>
        <dbReference type="ARBA" id="ARBA00023136"/>
    </source>
</evidence>
<keyword evidence="3" id="KW-1003">Cell membrane</keyword>
<dbReference type="RefSeq" id="WP_111345602.1">
    <property type="nucleotide sequence ID" value="NZ_QHHQ01000002.1"/>
</dbReference>
<organism evidence="9 10">
    <name type="scientific">Acuticoccus sediminis</name>
    <dbReference type="NCBI Taxonomy" id="2184697"/>
    <lineage>
        <taxon>Bacteria</taxon>
        <taxon>Pseudomonadati</taxon>
        <taxon>Pseudomonadota</taxon>
        <taxon>Alphaproteobacteria</taxon>
        <taxon>Hyphomicrobiales</taxon>
        <taxon>Amorphaceae</taxon>
        <taxon>Acuticoccus</taxon>
    </lineage>
</organism>
<keyword evidence="4 7" id="KW-0812">Transmembrane</keyword>
<dbReference type="InterPro" id="IPR035906">
    <property type="entry name" value="MetI-like_sf"/>
</dbReference>